<dbReference type="PANTHER" id="PTHR12395:SF9">
    <property type="entry name" value="DECAPPING AND EXORIBONUCLEASE PROTEIN"/>
    <property type="match status" value="1"/>
</dbReference>
<feature type="non-terminal residue" evidence="5">
    <location>
        <position position="1"/>
    </location>
</feature>
<dbReference type="PANTHER" id="PTHR12395">
    <property type="entry name" value="DOM-3 RELATED"/>
    <property type="match status" value="1"/>
</dbReference>
<comment type="similarity">
    <text evidence="1 2">Belongs to the DXO/Dom3Z family.</text>
</comment>
<feature type="compositionally biased region" description="Acidic residues" evidence="3">
    <location>
        <begin position="160"/>
        <end position="177"/>
    </location>
</feature>
<dbReference type="OMA" id="NRNEPWE"/>
<dbReference type="InterPro" id="IPR013961">
    <property type="entry name" value="RAI1"/>
</dbReference>
<organism evidence="5 6">
    <name type="scientific">Taxus chinensis</name>
    <name type="common">Chinese yew</name>
    <name type="synonym">Taxus wallichiana var. chinensis</name>
    <dbReference type="NCBI Taxonomy" id="29808"/>
    <lineage>
        <taxon>Eukaryota</taxon>
        <taxon>Viridiplantae</taxon>
        <taxon>Streptophyta</taxon>
        <taxon>Embryophyta</taxon>
        <taxon>Tracheophyta</taxon>
        <taxon>Spermatophyta</taxon>
        <taxon>Pinopsida</taxon>
        <taxon>Pinidae</taxon>
        <taxon>Conifers II</taxon>
        <taxon>Cupressales</taxon>
        <taxon>Taxaceae</taxon>
        <taxon>Taxus</taxon>
    </lineage>
</organism>
<dbReference type="GO" id="GO:0003723">
    <property type="term" value="F:RNA binding"/>
    <property type="evidence" value="ECO:0007669"/>
    <property type="project" value="UniProtKB-KW"/>
</dbReference>
<evidence type="ECO:0000259" key="4">
    <source>
        <dbReference type="Pfam" id="PF08652"/>
    </source>
</evidence>
<name>A0AA38CH62_TAXCH</name>
<dbReference type="Pfam" id="PF08652">
    <property type="entry name" value="RAI1"/>
    <property type="match status" value="1"/>
</dbReference>
<dbReference type="Proteomes" id="UP000824469">
    <property type="component" value="Unassembled WGS sequence"/>
</dbReference>
<comment type="cofactor">
    <cofactor evidence="2">
        <name>a divalent metal cation</name>
        <dbReference type="ChEBI" id="CHEBI:60240"/>
    </cofactor>
</comment>
<feature type="compositionally biased region" description="Gly residues" evidence="3">
    <location>
        <begin position="121"/>
        <end position="136"/>
    </location>
</feature>
<keyword evidence="2" id="KW-0378">Hydrolase</keyword>
<dbReference type="InterPro" id="IPR039039">
    <property type="entry name" value="RAI1-like_fam"/>
</dbReference>
<evidence type="ECO:0000256" key="2">
    <source>
        <dbReference type="RuleBase" id="RU367113"/>
    </source>
</evidence>
<proteinExistence type="inferred from homology"/>
<feature type="region of interest" description="Disordered" evidence="3">
    <location>
        <begin position="75"/>
        <end position="253"/>
    </location>
</feature>
<dbReference type="GO" id="GO:0110155">
    <property type="term" value="P:NAD-cap decapping"/>
    <property type="evidence" value="ECO:0007669"/>
    <property type="project" value="TreeGrafter"/>
</dbReference>
<keyword evidence="2" id="KW-0540">Nuclease</keyword>
<dbReference type="GO" id="GO:0005829">
    <property type="term" value="C:cytosol"/>
    <property type="evidence" value="ECO:0007669"/>
    <property type="project" value="TreeGrafter"/>
</dbReference>
<keyword evidence="2" id="KW-0479">Metal-binding</keyword>
<keyword evidence="2" id="KW-0539">Nucleus</keyword>
<dbReference type="GO" id="GO:0046872">
    <property type="term" value="F:metal ion binding"/>
    <property type="evidence" value="ECO:0007669"/>
    <property type="project" value="UniProtKB-KW"/>
</dbReference>
<dbReference type="GO" id="GO:0005634">
    <property type="term" value="C:nucleus"/>
    <property type="evidence" value="ECO:0007669"/>
    <property type="project" value="UniProtKB-SubCell"/>
</dbReference>
<sequence>LFRWQRISWGASGAGFIYFASQRNPSDSFVLKKVKFSSGGLGVVVLKHPNRISYSFYFSFFWLLKKINMERSEDEVDISGEEDEQKKGQSGSEREDSEQSSSSSSDGHDSDDASSDSSGSGSRGAGGSVAGSGDGSGAAASASSGSSSGGDSAGEKEVDNVNEMEEDETEDLFTSDNEDYHRTLPTSHLPIPSYPAITRHLNNPNRSNSGRGRWQPGNANDRGPPLLPLPGTYQQRKFHGSSSGNSKFQQGARRPEGLVADLKLFKNEETLSMKCPQFQQPSEIACYSRTLDGNVYFDDRCLRPFRRRILEEVGADLNEGFETFVDKREDLECHGFGDLLDCIRNKNIPLNNIHFVTFRNNLNKILETAYNRHDPWEMGVHRRNGTVYLDVHRLPERPQTEIDRRRTYWGYSFEQLATKGLNESESEVSHIVDANVEYCAVIRTKLGAHRIIMGAEMDCYDNSSRDGKKYYIELKTSRELETRTLERFEKQKLLKYWIQSFLAGVPRIIIGFRDDAGRLCRTQVFGTDDIRQSVKGKNYWQGGVCLSFADEVLCWLYGTVKE</sequence>
<dbReference type="EMBL" id="JAHRHJ020000010">
    <property type="protein sequence ID" value="KAH9298573.1"/>
    <property type="molecule type" value="Genomic_DNA"/>
</dbReference>
<dbReference type="EC" id="3.6.1.-" evidence="2"/>
<feature type="compositionally biased region" description="Low complexity" evidence="3">
    <location>
        <begin position="202"/>
        <end position="213"/>
    </location>
</feature>
<gene>
    <name evidence="5" type="ORF">KI387_030255</name>
</gene>
<comment type="caution">
    <text evidence="5">The sequence shown here is derived from an EMBL/GenBank/DDBJ whole genome shotgun (WGS) entry which is preliminary data.</text>
</comment>
<reference evidence="5 6" key="1">
    <citation type="journal article" date="2021" name="Nat. Plants">
        <title>The Taxus genome provides insights into paclitaxel biosynthesis.</title>
        <authorList>
            <person name="Xiong X."/>
            <person name="Gou J."/>
            <person name="Liao Q."/>
            <person name="Li Y."/>
            <person name="Zhou Q."/>
            <person name="Bi G."/>
            <person name="Li C."/>
            <person name="Du R."/>
            <person name="Wang X."/>
            <person name="Sun T."/>
            <person name="Guo L."/>
            <person name="Liang H."/>
            <person name="Lu P."/>
            <person name="Wu Y."/>
            <person name="Zhang Z."/>
            <person name="Ro D.K."/>
            <person name="Shang Y."/>
            <person name="Huang S."/>
            <person name="Yan J."/>
        </authorList>
    </citation>
    <scope>NUCLEOTIDE SEQUENCE [LARGE SCALE GENOMIC DNA]</scope>
    <source>
        <strain evidence="5">Ta-2019</strain>
    </source>
</reference>
<dbReference type="GO" id="GO:0000166">
    <property type="term" value="F:nucleotide binding"/>
    <property type="evidence" value="ECO:0007669"/>
    <property type="project" value="UniProtKB-KW"/>
</dbReference>
<dbReference type="GO" id="GO:0004518">
    <property type="term" value="F:nuclease activity"/>
    <property type="evidence" value="ECO:0007669"/>
    <property type="project" value="UniProtKB-KW"/>
</dbReference>
<evidence type="ECO:0000313" key="5">
    <source>
        <dbReference type="EMBL" id="KAH9298573.1"/>
    </source>
</evidence>
<protein>
    <recommendedName>
        <fullName evidence="2">Decapping nuclease</fullName>
        <ecNumber evidence="2">3.6.1.-</ecNumber>
    </recommendedName>
</protein>
<evidence type="ECO:0000256" key="1">
    <source>
        <dbReference type="ARBA" id="ARBA00006562"/>
    </source>
</evidence>
<keyword evidence="6" id="KW-1185">Reference proteome</keyword>
<comment type="subcellular location">
    <subcellularLocation>
        <location evidence="2">Nucleus</location>
    </subcellularLocation>
</comment>
<feature type="compositionally biased region" description="Low complexity" evidence="3">
    <location>
        <begin position="137"/>
        <end position="146"/>
    </location>
</feature>
<dbReference type="GO" id="GO:0034353">
    <property type="term" value="F:mRNA 5'-diphosphatase activity"/>
    <property type="evidence" value="ECO:0007669"/>
    <property type="project" value="TreeGrafter"/>
</dbReference>
<feature type="compositionally biased region" description="Polar residues" evidence="3">
    <location>
        <begin position="232"/>
        <end position="249"/>
    </location>
</feature>
<keyword evidence="2" id="KW-0694">RNA-binding</keyword>
<feature type="non-terminal residue" evidence="5">
    <location>
        <position position="562"/>
    </location>
</feature>
<accession>A0AA38CH62</accession>
<feature type="domain" description="RAI1-like" evidence="4">
    <location>
        <begin position="279"/>
        <end position="561"/>
    </location>
</feature>
<dbReference type="GO" id="GO:0000956">
    <property type="term" value="P:nuclear-transcribed mRNA catabolic process"/>
    <property type="evidence" value="ECO:0007669"/>
    <property type="project" value="TreeGrafter"/>
</dbReference>
<comment type="function">
    <text evidence="2">Decapping enzyme for NAD-capped RNAs: specifically hydrolyzes the nicotinamide adenine dinucleotide (NAD) cap from a subset of RNAs by removing the entire NAD moiety from the 5'-end of an NAD-capped RNA.</text>
</comment>
<evidence type="ECO:0000256" key="3">
    <source>
        <dbReference type="SAM" id="MobiDB-lite"/>
    </source>
</evidence>
<dbReference type="AlphaFoldDB" id="A0AA38CH62"/>
<evidence type="ECO:0000313" key="6">
    <source>
        <dbReference type="Proteomes" id="UP000824469"/>
    </source>
</evidence>
<keyword evidence="2" id="KW-0547">Nucleotide-binding</keyword>